<name>A0ABR8U965_9BACL</name>
<keyword evidence="2" id="KW-1185">Reference proteome</keyword>
<dbReference type="InterPro" id="IPR017642">
    <property type="entry name" value="DNA_S_mod_DndB"/>
</dbReference>
<protein>
    <recommendedName>
        <fullName evidence="3">DGQHR domain-containing protein</fullName>
    </recommendedName>
</protein>
<reference evidence="1 2" key="1">
    <citation type="submission" date="2020-08" db="EMBL/GenBank/DDBJ databases">
        <title>A Genomic Blueprint of the Chicken Gut Microbiome.</title>
        <authorList>
            <person name="Gilroy R."/>
            <person name="Ravi A."/>
            <person name="Getino M."/>
            <person name="Pursley I."/>
            <person name="Horton D.L."/>
            <person name="Alikhan N.-F."/>
            <person name="Baker D."/>
            <person name="Gharbi K."/>
            <person name="Hall N."/>
            <person name="Watson M."/>
            <person name="Adriaenssens E.M."/>
            <person name="Foster-Nyarko E."/>
            <person name="Jarju S."/>
            <person name="Secka A."/>
            <person name="Antonio M."/>
            <person name="Oren A."/>
            <person name="Chaudhuri R."/>
            <person name="La Ragione R.M."/>
            <person name="Hildebrand F."/>
            <person name="Pallen M.J."/>
        </authorList>
    </citation>
    <scope>NUCLEOTIDE SEQUENCE [LARGE SCALE GENOMIC DNA]</scope>
    <source>
        <strain evidence="1 2">Sa2YVA2</strain>
    </source>
</reference>
<evidence type="ECO:0000313" key="2">
    <source>
        <dbReference type="Proteomes" id="UP000626786"/>
    </source>
</evidence>
<proteinExistence type="predicted"/>
<organism evidence="1 2">
    <name type="scientific">Sporosarcina quadrami</name>
    <dbReference type="NCBI Taxonomy" id="2762234"/>
    <lineage>
        <taxon>Bacteria</taxon>
        <taxon>Bacillati</taxon>
        <taxon>Bacillota</taxon>
        <taxon>Bacilli</taxon>
        <taxon>Bacillales</taxon>
        <taxon>Caryophanaceae</taxon>
        <taxon>Sporosarcina</taxon>
    </lineage>
</organism>
<sequence length="346" mass="39613">MSIESVFNAKQALFTYSIHELMEMENEGRLETRTTRKENVRKLRSYITDNYATGDIYLPPLVASCEEGALGGKPSQLVVIDGNHRLKAFLQLETYILRGMSSVNDVEYSEAINLRRVLDTIEVPFQIFEGLSVEEVNQLYIDHNRKGKKVGLSKRIAYDSRDKINVVTNRVLHVNGQLKEAGVEQEKNAVMRPANKNLISLAQLRTVVELFLKEIEIGQKTKSDVDRVSEEECCIALVNSWFEELFKLYPAKSIGNFHECMLANFPLLLAVASFAVDAIGELAFEDQMKTVQRRMRNLSTIDWERDQDVWTRFEGDVKGREAYFYLDASKSNRKALIEWLQQKGGE</sequence>
<dbReference type="Proteomes" id="UP000626786">
    <property type="component" value="Unassembled WGS sequence"/>
</dbReference>
<dbReference type="RefSeq" id="WP_191694269.1">
    <property type="nucleotide sequence ID" value="NZ_JACSQN010000006.1"/>
</dbReference>
<gene>
    <name evidence="1" type="ORF">H9649_08265</name>
</gene>
<evidence type="ECO:0008006" key="3">
    <source>
        <dbReference type="Google" id="ProtNLM"/>
    </source>
</evidence>
<accession>A0ABR8U965</accession>
<dbReference type="EMBL" id="JACSQN010000006">
    <property type="protein sequence ID" value="MBD7984571.1"/>
    <property type="molecule type" value="Genomic_DNA"/>
</dbReference>
<evidence type="ECO:0000313" key="1">
    <source>
        <dbReference type="EMBL" id="MBD7984571.1"/>
    </source>
</evidence>
<dbReference type="Pfam" id="PF14072">
    <property type="entry name" value="DndB"/>
    <property type="match status" value="1"/>
</dbReference>
<comment type="caution">
    <text evidence="1">The sequence shown here is derived from an EMBL/GenBank/DDBJ whole genome shotgun (WGS) entry which is preliminary data.</text>
</comment>